<comment type="caution">
    <text evidence="2">The sequence shown here is derived from an EMBL/GenBank/DDBJ whole genome shotgun (WGS) entry which is preliminary data.</text>
</comment>
<protein>
    <submittedName>
        <fullName evidence="2">Uncharacterized protein</fullName>
    </submittedName>
</protein>
<accession>A0A2U1FRF6</accession>
<sequence length="154" mass="15882">MSPAPTTSPSTTTVPPVDGSHSVRLRLKAAAPVSGYVDGGWWPRSRDLTAELPPMIAELGDRVGPVTRISFHLGAWEPAPRRLPTGPRLEGFRTTDPRTLTVVGRSGARLVLLVVPPPTDGPAAEAALDAAATAGDVRSPTDLLGDGPGASPPS</sequence>
<evidence type="ECO:0000313" key="2">
    <source>
        <dbReference type="EMBL" id="PVZ14757.1"/>
    </source>
</evidence>
<proteinExistence type="predicted"/>
<gene>
    <name evidence="2" type="ORF">C8D89_101625</name>
</gene>
<dbReference type="Pfam" id="PF19457">
    <property type="entry name" value="DUF5994"/>
    <property type="match status" value="1"/>
</dbReference>
<organism evidence="2 3">
    <name type="scientific">Actinomycetospora cinnamomea</name>
    <dbReference type="NCBI Taxonomy" id="663609"/>
    <lineage>
        <taxon>Bacteria</taxon>
        <taxon>Bacillati</taxon>
        <taxon>Actinomycetota</taxon>
        <taxon>Actinomycetes</taxon>
        <taxon>Pseudonocardiales</taxon>
        <taxon>Pseudonocardiaceae</taxon>
        <taxon>Actinomycetospora</taxon>
    </lineage>
</organism>
<name>A0A2U1FRF6_9PSEU</name>
<dbReference type="InterPro" id="IPR046036">
    <property type="entry name" value="DUF5994"/>
</dbReference>
<dbReference type="OrthoDB" id="3785441at2"/>
<keyword evidence="3" id="KW-1185">Reference proteome</keyword>
<evidence type="ECO:0000313" key="3">
    <source>
        <dbReference type="Proteomes" id="UP000245639"/>
    </source>
</evidence>
<dbReference type="Proteomes" id="UP000245639">
    <property type="component" value="Unassembled WGS sequence"/>
</dbReference>
<dbReference type="AlphaFoldDB" id="A0A2U1FRF6"/>
<reference evidence="2 3" key="1">
    <citation type="submission" date="2018-04" db="EMBL/GenBank/DDBJ databases">
        <title>Genomic Encyclopedia of Type Strains, Phase IV (KMG-IV): sequencing the most valuable type-strain genomes for metagenomic binning, comparative biology and taxonomic classification.</title>
        <authorList>
            <person name="Goeker M."/>
        </authorList>
    </citation>
    <scope>NUCLEOTIDE SEQUENCE [LARGE SCALE GENOMIC DNA]</scope>
    <source>
        <strain evidence="2 3">DSM 45771</strain>
    </source>
</reference>
<dbReference type="RefSeq" id="WP_116706548.1">
    <property type="nucleotide sequence ID" value="NZ_QEKW01000001.1"/>
</dbReference>
<evidence type="ECO:0000256" key="1">
    <source>
        <dbReference type="SAM" id="MobiDB-lite"/>
    </source>
</evidence>
<feature type="region of interest" description="Disordered" evidence="1">
    <location>
        <begin position="132"/>
        <end position="154"/>
    </location>
</feature>
<dbReference type="EMBL" id="QEKW01000001">
    <property type="protein sequence ID" value="PVZ14757.1"/>
    <property type="molecule type" value="Genomic_DNA"/>
</dbReference>